<keyword evidence="9 10" id="KW-0998">Cell outer membrane</keyword>
<name>A0A059FG20_9PROT</name>
<dbReference type="PANTHER" id="PTHR32552:SF83">
    <property type="entry name" value="BLR3904 PROTEIN"/>
    <property type="match status" value="1"/>
</dbReference>
<dbReference type="AlphaFoldDB" id="A0A059FG20"/>
<keyword evidence="3 10" id="KW-0813">Transport</keyword>
<evidence type="ECO:0000256" key="3">
    <source>
        <dbReference type="ARBA" id="ARBA00022448"/>
    </source>
</evidence>
<dbReference type="PANTHER" id="PTHR32552">
    <property type="entry name" value="FERRICHROME IRON RECEPTOR-RELATED"/>
    <property type="match status" value="1"/>
</dbReference>
<dbReference type="NCBIfam" id="TIGR01783">
    <property type="entry name" value="TonB-siderophor"/>
    <property type="match status" value="1"/>
</dbReference>
<evidence type="ECO:0000256" key="6">
    <source>
        <dbReference type="ARBA" id="ARBA00023077"/>
    </source>
</evidence>
<keyword evidence="16" id="KW-1185">Reference proteome</keyword>
<dbReference type="GO" id="GO:0038023">
    <property type="term" value="F:signaling receptor activity"/>
    <property type="evidence" value="ECO:0007669"/>
    <property type="project" value="InterPro"/>
</dbReference>
<comment type="similarity">
    <text evidence="2 10 11">Belongs to the TonB-dependent receptor family.</text>
</comment>
<dbReference type="InterPro" id="IPR037066">
    <property type="entry name" value="Plug_dom_sf"/>
</dbReference>
<keyword evidence="6 11" id="KW-0798">TonB box</keyword>
<dbReference type="Proteomes" id="UP000024816">
    <property type="component" value="Unassembled WGS sequence"/>
</dbReference>
<keyword evidence="4 10" id="KW-1134">Transmembrane beta strand</keyword>
<accession>A0A059FG20</accession>
<dbReference type="eggNOG" id="COG4774">
    <property type="taxonomic scope" value="Bacteria"/>
</dbReference>
<evidence type="ECO:0000313" key="16">
    <source>
        <dbReference type="Proteomes" id="UP000024816"/>
    </source>
</evidence>
<gene>
    <name evidence="15" type="ORF">HJA_04752</name>
</gene>
<sequence>MRKAIRKPRSLRAQVGMYAAVAVAAATPAFADESEEPELRNETITVTDVTADTNPYGDPDAPYRAIRSASGLFTEDLLDTPKTITVITDETLHDLGAKSFRDLFRAQPGITLGTGEGGNAFGDRIFIRGFDARNDVYVDGVRDPGVGSRETFAVQQVEVLKGPSSAFGGRGTTGGAVSLVSKKPGEGDWGDVEFTLGSDATRRATLDVNHEVTDTFTVRLNAMTHDSEVAGRDNVFNDRWGIAAAAEWTPTDALTLGFDYYHLSTDYMPDWGHPYDIDNNRPFAVNRDNFYGVLSRDFGETFADVYTANANWIISDTVEFDSILRYGQSKNAYTASAPERPDPVARTVSANAKRRDAVTDYWTNQSRFTFRFDTGSIGHTLVTGIELSREETLNRQRAFTECAELPCTGEASNPLLNLDNPDNSIPWGSDTEVTGRPTIETETAALYALDTLTFSPQWEAFLGIRVDSYSADVTGLTNRDGTPAPDRSADSDFFNWHAGLVYKPVENASIYASYSSASNPPCEQLDAFALDYGGCDDRITTMDPIDNNSFELGAKYNLGGHLDLTAAVFQITRDGVPISLGRGTTTLGVQEQEVTGVEFGVAGNITENWSLFGGLTLFETEVTDSTIESQIGEMFPNVSEQSFTLTSRYQVTDRLHLGGTAGYNSEKFGGTVAAGSTEVPDYWRFDLFGGYQLTDNMEVTFNVLNATDELYYDALYRSGTPFSYVAPGRSALVTLDIDF</sequence>
<dbReference type="InterPro" id="IPR010105">
    <property type="entry name" value="TonB_sidphr_rcpt"/>
</dbReference>
<dbReference type="STRING" id="1280952.HJA_04752"/>
<dbReference type="PATRIC" id="fig|1280952.3.peg.940"/>
<reference evidence="15 16" key="1">
    <citation type="journal article" date="2014" name="Antonie Van Leeuwenhoek">
        <title>Hyphomonas beringensis sp. nov. and Hyphomonas chukchiensis sp. nov., isolated from surface seawater of the Bering Sea and Chukchi Sea.</title>
        <authorList>
            <person name="Li C."/>
            <person name="Lai Q."/>
            <person name="Li G."/>
            <person name="Dong C."/>
            <person name="Wang J."/>
            <person name="Liao Y."/>
            <person name="Shao Z."/>
        </authorList>
    </citation>
    <scope>NUCLEOTIDE SEQUENCE [LARGE SCALE GENOMIC DNA]</scope>
    <source>
        <strain evidence="15 16">VP2</strain>
    </source>
</reference>
<evidence type="ECO:0000256" key="10">
    <source>
        <dbReference type="PROSITE-ProRule" id="PRU01360"/>
    </source>
</evidence>
<feature type="domain" description="TonB-dependent receptor-like beta-barrel" evidence="13">
    <location>
        <begin position="254"/>
        <end position="705"/>
    </location>
</feature>
<dbReference type="InterPro" id="IPR036942">
    <property type="entry name" value="Beta-barrel_TonB_sf"/>
</dbReference>
<keyword evidence="12" id="KW-0732">Signal</keyword>
<feature type="signal peptide" evidence="12">
    <location>
        <begin position="1"/>
        <end position="31"/>
    </location>
</feature>
<dbReference type="EMBL" id="ARYJ01000003">
    <property type="protein sequence ID" value="KCZ89532.1"/>
    <property type="molecule type" value="Genomic_DNA"/>
</dbReference>
<evidence type="ECO:0000256" key="12">
    <source>
        <dbReference type="SAM" id="SignalP"/>
    </source>
</evidence>
<proteinExistence type="inferred from homology"/>
<dbReference type="Gene3D" id="2.170.130.10">
    <property type="entry name" value="TonB-dependent receptor, plug domain"/>
    <property type="match status" value="1"/>
</dbReference>
<keyword evidence="5 10" id="KW-0812">Transmembrane</keyword>
<dbReference type="RefSeq" id="WP_051597378.1">
    <property type="nucleotide sequence ID" value="NZ_ARYJ01000003.1"/>
</dbReference>
<dbReference type="OrthoDB" id="9760333at2"/>
<dbReference type="Pfam" id="PF07715">
    <property type="entry name" value="Plug"/>
    <property type="match status" value="1"/>
</dbReference>
<evidence type="ECO:0000256" key="1">
    <source>
        <dbReference type="ARBA" id="ARBA00004571"/>
    </source>
</evidence>
<evidence type="ECO:0000256" key="5">
    <source>
        <dbReference type="ARBA" id="ARBA00022692"/>
    </source>
</evidence>
<feature type="domain" description="TonB-dependent receptor plug" evidence="14">
    <location>
        <begin position="77"/>
        <end position="176"/>
    </location>
</feature>
<evidence type="ECO:0000256" key="7">
    <source>
        <dbReference type="ARBA" id="ARBA00023136"/>
    </source>
</evidence>
<dbReference type="GO" id="GO:0009279">
    <property type="term" value="C:cell outer membrane"/>
    <property type="evidence" value="ECO:0007669"/>
    <property type="project" value="UniProtKB-SubCell"/>
</dbReference>
<comment type="caution">
    <text evidence="15">The sequence shown here is derived from an EMBL/GenBank/DDBJ whole genome shotgun (WGS) entry which is preliminary data.</text>
</comment>
<dbReference type="InterPro" id="IPR039426">
    <property type="entry name" value="TonB-dep_rcpt-like"/>
</dbReference>
<dbReference type="Gene3D" id="2.40.170.20">
    <property type="entry name" value="TonB-dependent receptor, beta-barrel domain"/>
    <property type="match status" value="1"/>
</dbReference>
<dbReference type="PROSITE" id="PS52016">
    <property type="entry name" value="TONB_DEPENDENT_REC_3"/>
    <property type="match status" value="1"/>
</dbReference>
<evidence type="ECO:0000313" key="15">
    <source>
        <dbReference type="EMBL" id="KCZ89532.1"/>
    </source>
</evidence>
<dbReference type="Pfam" id="PF00593">
    <property type="entry name" value="TonB_dep_Rec_b-barrel"/>
    <property type="match status" value="1"/>
</dbReference>
<dbReference type="CDD" id="cd01347">
    <property type="entry name" value="ligand_gated_channel"/>
    <property type="match status" value="1"/>
</dbReference>
<organism evidence="15 16">
    <name type="scientific">Hyphomonas jannaschiana VP2</name>
    <dbReference type="NCBI Taxonomy" id="1280952"/>
    <lineage>
        <taxon>Bacteria</taxon>
        <taxon>Pseudomonadati</taxon>
        <taxon>Pseudomonadota</taxon>
        <taxon>Alphaproteobacteria</taxon>
        <taxon>Hyphomonadales</taxon>
        <taxon>Hyphomonadaceae</taxon>
        <taxon>Hyphomonas</taxon>
    </lineage>
</organism>
<evidence type="ECO:0000256" key="8">
    <source>
        <dbReference type="ARBA" id="ARBA00023170"/>
    </source>
</evidence>
<keyword evidence="8 15" id="KW-0675">Receptor</keyword>
<evidence type="ECO:0000256" key="4">
    <source>
        <dbReference type="ARBA" id="ARBA00022452"/>
    </source>
</evidence>
<dbReference type="GO" id="GO:0015891">
    <property type="term" value="P:siderophore transport"/>
    <property type="evidence" value="ECO:0007669"/>
    <property type="project" value="InterPro"/>
</dbReference>
<dbReference type="InterPro" id="IPR012910">
    <property type="entry name" value="Plug_dom"/>
</dbReference>
<evidence type="ECO:0000256" key="11">
    <source>
        <dbReference type="RuleBase" id="RU003357"/>
    </source>
</evidence>
<dbReference type="SUPFAM" id="SSF56935">
    <property type="entry name" value="Porins"/>
    <property type="match status" value="1"/>
</dbReference>
<evidence type="ECO:0000256" key="9">
    <source>
        <dbReference type="ARBA" id="ARBA00023237"/>
    </source>
</evidence>
<evidence type="ECO:0000259" key="14">
    <source>
        <dbReference type="Pfam" id="PF07715"/>
    </source>
</evidence>
<keyword evidence="7 10" id="KW-0472">Membrane</keyword>
<feature type="chain" id="PRO_5001572175" evidence="12">
    <location>
        <begin position="32"/>
        <end position="739"/>
    </location>
</feature>
<evidence type="ECO:0000259" key="13">
    <source>
        <dbReference type="Pfam" id="PF00593"/>
    </source>
</evidence>
<dbReference type="GO" id="GO:0015344">
    <property type="term" value="F:siderophore uptake transmembrane transporter activity"/>
    <property type="evidence" value="ECO:0007669"/>
    <property type="project" value="TreeGrafter"/>
</dbReference>
<dbReference type="InterPro" id="IPR000531">
    <property type="entry name" value="Beta-barrel_TonB"/>
</dbReference>
<comment type="subcellular location">
    <subcellularLocation>
        <location evidence="1 10">Cell outer membrane</location>
        <topology evidence="1 10">Multi-pass membrane protein</topology>
    </subcellularLocation>
</comment>
<evidence type="ECO:0000256" key="2">
    <source>
        <dbReference type="ARBA" id="ARBA00009810"/>
    </source>
</evidence>
<protein>
    <submittedName>
        <fullName evidence="15">TonB-dependent receptor, plug</fullName>
    </submittedName>
</protein>